<dbReference type="AlphaFoldDB" id="A0A7W9YNY4"/>
<reference evidence="3 4" key="1">
    <citation type="submission" date="2020-08" db="EMBL/GenBank/DDBJ databases">
        <title>Genomic Encyclopedia of Type Strains, Phase IV (KMG-IV): sequencing the most valuable type-strain genomes for metagenomic binning, comparative biology and taxonomic classification.</title>
        <authorList>
            <person name="Goeker M."/>
        </authorList>
    </citation>
    <scope>NUCLEOTIDE SEQUENCE [LARGE SCALE GENOMIC DNA]</scope>
    <source>
        <strain evidence="3 4">DSM 23211</strain>
    </source>
</reference>
<comment type="caution">
    <text evidence="3">The sequence shown here is derived from an EMBL/GenBank/DDBJ whole genome shotgun (WGS) entry which is preliminary data.</text>
</comment>
<feature type="region of interest" description="Disordered" evidence="2">
    <location>
        <begin position="446"/>
        <end position="484"/>
    </location>
</feature>
<feature type="compositionally biased region" description="Basic and acidic residues" evidence="2">
    <location>
        <begin position="465"/>
        <end position="476"/>
    </location>
</feature>
<evidence type="ECO:0000256" key="1">
    <source>
        <dbReference type="SAM" id="Coils"/>
    </source>
</evidence>
<gene>
    <name evidence="3" type="ORF">HNQ82_000484</name>
</gene>
<evidence type="ECO:0000313" key="3">
    <source>
        <dbReference type="EMBL" id="MBB6175673.1"/>
    </source>
</evidence>
<protein>
    <submittedName>
        <fullName evidence="3">Uncharacterized protein</fullName>
    </submittedName>
</protein>
<keyword evidence="4" id="KW-1185">Reference proteome</keyword>
<accession>A0A7W9YNY4</accession>
<feature type="coiled-coil region" evidence="1">
    <location>
        <begin position="155"/>
        <end position="186"/>
    </location>
</feature>
<name>A0A7W9YNY4_9BACL</name>
<evidence type="ECO:0000256" key="2">
    <source>
        <dbReference type="SAM" id="MobiDB-lite"/>
    </source>
</evidence>
<evidence type="ECO:0000313" key="4">
    <source>
        <dbReference type="Proteomes" id="UP000523528"/>
    </source>
</evidence>
<proteinExistence type="predicted"/>
<dbReference type="Proteomes" id="UP000523528">
    <property type="component" value="Unassembled WGS sequence"/>
</dbReference>
<organism evidence="3 4">
    <name type="scientific">Anoxybacillus tengchongensis</name>
    <dbReference type="NCBI Taxonomy" id="576944"/>
    <lineage>
        <taxon>Bacteria</taxon>
        <taxon>Bacillati</taxon>
        <taxon>Bacillota</taxon>
        <taxon>Bacilli</taxon>
        <taxon>Bacillales</taxon>
        <taxon>Anoxybacillaceae</taxon>
        <taxon>Anoxybacillus</taxon>
    </lineage>
</organism>
<keyword evidence="1" id="KW-0175">Coiled coil</keyword>
<dbReference type="EMBL" id="JACHES010000002">
    <property type="protein sequence ID" value="MBB6175673.1"/>
    <property type="molecule type" value="Genomic_DNA"/>
</dbReference>
<dbReference type="RefSeq" id="WP_183246865.1">
    <property type="nucleotide sequence ID" value="NZ_JACHES010000002.1"/>
</dbReference>
<sequence>MSFWGSLGKLGHFIEKKVEQTVKHVANDVRKVEKAVQKAVQQVEKKVETVGKHVVKDTVHISQRAKEAFHQAEKKAEQMGKHIVHEVKQAEKAIQNVGKKVEHIVKQAAKDTDTVHISQKAQEAFHESGKKTKQAIKHVVHDGKEAVFETVHMIGQKIKQEIKETEKAIERNARQLEKKAEHAKKQVVHGIINAGQNAERTVRQVGKTIEKSIHEFSKHSVDSTIEFVRGAGDAVLQDVTYNMVHRPYSSPHPVGYELGQMTGHAVSTLAGTIETVGFMTLEVGGIAISSTGVGVAVGVPATSIAAAGATHGATLTATGGSNFVQSAKELYQRMSQGEGISGRVVKRTPEATQGMGKAEVLKSNKAHGVAFEKNVQNKLSQTQNELKQQITIKTESGVKTRVDFIGKDKQTGQLKITEAKSSPTAPLTKNQKQAFPEIEKSGAIVVGKGKEPYTGGTQLPPTKVEIVRPKAPHPPELKSQTYKK</sequence>